<comment type="similarity">
    <text evidence="5">Belongs to the binding-protein-dependent transport system permease family.</text>
</comment>
<dbReference type="Pfam" id="PF00528">
    <property type="entry name" value="BPD_transp_1"/>
    <property type="match status" value="1"/>
</dbReference>
<feature type="transmembrane region" description="Helical" evidence="5">
    <location>
        <begin position="154"/>
        <end position="177"/>
    </location>
</feature>
<dbReference type="PROSITE" id="PS50928">
    <property type="entry name" value="ABC_TM1"/>
    <property type="match status" value="1"/>
</dbReference>
<feature type="transmembrane region" description="Helical" evidence="5">
    <location>
        <begin position="12"/>
        <end position="33"/>
    </location>
</feature>
<dbReference type="Proteomes" id="UP001176021">
    <property type="component" value="Unassembled WGS sequence"/>
</dbReference>
<feature type="transmembrane region" description="Helical" evidence="5">
    <location>
        <begin position="67"/>
        <end position="91"/>
    </location>
</feature>
<protein>
    <submittedName>
        <fullName evidence="7">ABC transporter permease subunit</fullName>
    </submittedName>
</protein>
<name>A0ABT8QYH9_9FIRM</name>
<evidence type="ECO:0000256" key="5">
    <source>
        <dbReference type="RuleBase" id="RU363032"/>
    </source>
</evidence>
<feature type="transmembrane region" description="Helical" evidence="5">
    <location>
        <begin position="198"/>
        <end position="223"/>
    </location>
</feature>
<evidence type="ECO:0000256" key="3">
    <source>
        <dbReference type="ARBA" id="ARBA00022989"/>
    </source>
</evidence>
<feature type="domain" description="ABC transmembrane type-1" evidence="6">
    <location>
        <begin position="65"/>
        <end position="277"/>
    </location>
</feature>
<dbReference type="CDD" id="cd06261">
    <property type="entry name" value="TM_PBP2"/>
    <property type="match status" value="1"/>
</dbReference>
<feature type="transmembrane region" description="Helical" evidence="5">
    <location>
        <begin position="112"/>
        <end position="134"/>
    </location>
</feature>
<comment type="subcellular location">
    <subcellularLocation>
        <location evidence="5">Cell membrane</location>
        <topology evidence="5">Multi-pass membrane protein</topology>
    </subcellularLocation>
    <subcellularLocation>
        <location evidence="1">Membrane</location>
        <topology evidence="1">Multi-pass membrane protein</topology>
    </subcellularLocation>
</comment>
<keyword evidence="3 5" id="KW-1133">Transmembrane helix</keyword>
<organism evidence="7 8">
    <name type="scientific">Desulfosporosinus nitroreducens</name>
    <dbReference type="NCBI Taxonomy" id="2018668"/>
    <lineage>
        <taxon>Bacteria</taxon>
        <taxon>Bacillati</taxon>
        <taxon>Bacillota</taxon>
        <taxon>Clostridia</taxon>
        <taxon>Eubacteriales</taxon>
        <taxon>Desulfitobacteriaceae</taxon>
        <taxon>Desulfosporosinus</taxon>
    </lineage>
</organism>
<evidence type="ECO:0000259" key="6">
    <source>
        <dbReference type="PROSITE" id="PS50928"/>
    </source>
</evidence>
<evidence type="ECO:0000256" key="1">
    <source>
        <dbReference type="ARBA" id="ARBA00004141"/>
    </source>
</evidence>
<comment type="caution">
    <text evidence="7">The sequence shown here is derived from an EMBL/GenBank/DDBJ whole genome shotgun (WGS) entry which is preliminary data.</text>
</comment>
<gene>
    <name evidence="7" type="ORF">M8H41_19180</name>
</gene>
<dbReference type="InterPro" id="IPR000515">
    <property type="entry name" value="MetI-like"/>
</dbReference>
<evidence type="ECO:0000256" key="4">
    <source>
        <dbReference type="ARBA" id="ARBA00023136"/>
    </source>
</evidence>
<feature type="transmembrane region" description="Helical" evidence="5">
    <location>
        <begin position="258"/>
        <end position="279"/>
    </location>
</feature>
<dbReference type="InterPro" id="IPR035906">
    <property type="entry name" value="MetI-like_sf"/>
</dbReference>
<evidence type="ECO:0000313" key="7">
    <source>
        <dbReference type="EMBL" id="MDO0824956.1"/>
    </source>
</evidence>
<sequence length="289" mass="32358">MVSRDSLKAYLYLTPALSVILVFFLGGFILAFIQSLGYFPAIGQEDLTFKYYREVLNKPEFFKSLSYTFYISLVSTTIATVSGTFLAYYLLRTSVKKSFIAFLYKFPIAVPHLVVALMIVFILSQGGILSRLLLKGGLISDTASFPAFFYTQNALGIILIYIWKEIPFVTFMVYTVMRNIHTKLGEAAQNLKASPGQVFFHVILPLSMPSIISASAIVFAYSFGAFEVPYLLGATYPKTMPVWAYLNFISADLSARPIAMVINMIVSLVCAVLIFVYYLSAKKYLGKWS</sequence>
<dbReference type="PANTHER" id="PTHR43759">
    <property type="entry name" value="TREHALOSE TRANSPORT SYSTEM PERMEASE PROTEIN SUGA"/>
    <property type="match status" value="1"/>
</dbReference>
<dbReference type="RefSeq" id="WP_302049691.1">
    <property type="nucleotide sequence ID" value="NZ_JAMJEV010000019.1"/>
</dbReference>
<proteinExistence type="inferred from homology"/>
<keyword evidence="8" id="KW-1185">Reference proteome</keyword>
<evidence type="ECO:0000256" key="2">
    <source>
        <dbReference type="ARBA" id="ARBA00022692"/>
    </source>
</evidence>
<accession>A0ABT8QYH9</accession>
<evidence type="ECO:0000313" key="8">
    <source>
        <dbReference type="Proteomes" id="UP001176021"/>
    </source>
</evidence>
<dbReference type="Gene3D" id="1.10.3720.10">
    <property type="entry name" value="MetI-like"/>
    <property type="match status" value="1"/>
</dbReference>
<dbReference type="SUPFAM" id="SSF161098">
    <property type="entry name" value="MetI-like"/>
    <property type="match status" value="1"/>
</dbReference>
<reference evidence="7" key="1">
    <citation type="submission" date="2022-05" db="EMBL/GenBank/DDBJ databases">
        <title>Expanded diversity of anoxic marine methylotrophy in a Black Sea sulfate reducing microorganism.</title>
        <authorList>
            <person name="Fischer P.Q."/>
            <person name="Stams A.J.M."/>
            <person name="Villanueva L."/>
            <person name="Sousa D.Z."/>
        </authorList>
    </citation>
    <scope>NUCLEOTIDE SEQUENCE</scope>
    <source>
        <strain evidence="7">P130</strain>
    </source>
</reference>
<keyword evidence="5" id="KW-0813">Transport</keyword>
<dbReference type="PANTHER" id="PTHR43759:SF1">
    <property type="entry name" value="GLUCOSE IMPORT SYSTEM PERMEASE PROTEIN GLCT"/>
    <property type="match status" value="1"/>
</dbReference>
<dbReference type="InterPro" id="IPR052730">
    <property type="entry name" value="Sugar_ABC_transporter"/>
</dbReference>
<keyword evidence="2 5" id="KW-0812">Transmembrane</keyword>
<keyword evidence="4 5" id="KW-0472">Membrane</keyword>
<dbReference type="EMBL" id="JAMJEV010000019">
    <property type="protein sequence ID" value="MDO0824956.1"/>
    <property type="molecule type" value="Genomic_DNA"/>
</dbReference>